<reference evidence="2" key="1">
    <citation type="submission" date="2024-05" db="EMBL/GenBank/DDBJ databases">
        <title>Draft genome assemblies of 36 bacteria isolated from hibernating arctic ground squirrels.</title>
        <authorList>
            <person name="McKee H."/>
            <person name="Mullen L."/>
            <person name="Drown D.M."/>
            <person name="Duddleston K.N."/>
        </authorList>
    </citation>
    <scope>NUCLEOTIDE SEQUENCE</scope>
    <source>
        <strain evidence="2">AN1007</strain>
    </source>
</reference>
<evidence type="ECO:0000313" key="2">
    <source>
        <dbReference type="EMBL" id="XCP95664.1"/>
    </source>
</evidence>
<organism evidence="2">
    <name type="scientific">Paenibacillus sp. AN1007</name>
    <dbReference type="NCBI Taxonomy" id="3151385"/>
    <lineage>
        <taxon>Bacteria</taxon>
        <taxon>Bacillati</taxon>
        <taxon>Bacillota</taxon>
        <taxon>Bacilli</taxon>
        <taxon>Bacillales</taxon>
        <taxon>Paenibacillaceae</taxon>
        <taxon>Paenibacillus</taxon>
    </lineage>
</organism>
<keyword evidence="1" id="KW-0732">Signal</keyword>
<proteinExistence type="predicted"/>
<evidence type="ECO:0000256" key="1">
    <source>
        <dbReference type="SAM" id="SignalP"/>
    </source>
</evidence>
<feature type="signal peptide" evidence="1">
    <location>
        <begin position="1"/>
        <end position="24"/>
    </location>
</feature>
<sequence length="151" mass="16545">MAFNKILGVGVALSVLLTANSASAGALEERVKDTYTNPPITVENSDDPIITPFDVQLIRPENYSSYNAYEKSFSMDPGNGSDGNLWIKNTSSDDLWVKVFVNGGDDPLEVSVKKGAQKTISFYVGVTTSYKIYVYSKTGHKIEMSISARQF</sequence>
<feature type="chain" id="PRO_5043885451" evidence="1">
    <location>
        <begin position="25"/>
        <end position="151"/>
    </location>
</feature>
<dbReference type="EMBL" id="CP159992">
    <property type="protein sequence ID" value="XCP95664.1"/>
    <property type="molecule type" value="Genomic_DNA"/>
</dbReference>
<dbReference type="AlphaFoldDB" id="A0AAU8NGM6"/>
<gene>
    <name evidence="2" type="ORF">ABXS70_02700</name>
</gene>
<name>A0AAU8NGM6_9BACL</name>
<protein>
    <submittedName>
        <fullName evidence="2">Uncharacterized protein</fullName>
    </submittedName>
</protein>
<dbReference type="RefSeq" id="WP_366293676.1">
    <property type="nucleotide sequence ID" value="NZ_CP159992.1"/>
</dbReference>
<accession>A0AAU8NGM6</accession>